<dbReference type="RefSeq" id="WP_053029041.1">
    <property type="nucleotide sequence ID" value="NZ_CUEE01000001.1"/>
</dbReference>
<sequence length="180" mass="20771">MSVLNSYTLLWRHINTGTFMYGTKLRFQDEGTDFNNPLMPSGTVIHDWRMLTTFSEHKTVPSLPILKKGYHYNVLLNFDAQPQGSAYIKMTFYRKNDTEHSYLIIKHSDTTFQFPDEAYAYKIELINAGLSHLFFKNIKIQEIDKADTVAHEIVDSKVNLDVLNRVIFGVRSDMRGGQNG</sequence>
<protein>
    <submittedName>
        <fullName evidence="1">Accessory Sec system protein Asp3</fullName>
    </submittedName>
</protein>
<dbReference type="EMBL" id="JABVEG010000001">
    <property type="protein sequence ID" value="NUI81663.1"/>
    <property type="molecule type" value="Genomic_DNA"/>
</dbReference>
<organism evidence="1 2">
    <name type="scientific">Staphylococcus borealis</name>
    <dbReference type="NCBI Taxonomy" id="2742203"/>
    <lineage>
        <taxon>Bacteria</taxon>
        <taxon>Bacillati</taxon>
        <taxon>Bacillota</taxon>
        <taxon>Bacilli</taxon>
        <taxon>Bacillales</taxon>
        <taxon>Staphylococcaceae</taxon>
        <taxon>Staphylococcus</taxon>
    </lineage>
</organism>
<reference evidence="1 2" key="1">
    <citation type="submission" date="2020-06" db="EMBL/GenBank/DDBJ databases">
        <title>Staphylococcus borealis sp. nov. -A novel member of the Staphylococcaceae family isolated from skin and blood in humans.</title>
        <authorList>
            <person name="Pain M."/>
            <person name="Wolden R."/>
            <person name="Jaen-Luchoro D."/>
            <person name="Salva-Serra F."/>
            <person name="Iglesias B.P."/>
            <person name="Karlsson R."/>
            <person name="Klingenberg C."/>
            <person name="Cavanagh J.P."/>
        </authorList>
    </citation>
    <scope>NUCLEOTIDE SEQUENCE [LARGE SCALE GENOMIC DNA]</scope>
    <source>
        <strain evidence="1 2">58-22</strain>
    </source>
</reference>
<dbReference type="Proteomes" id="UP000610527">
    <property type="component" value="Unassembled WGS sequence"/>
</dbReference>
<gene>
    <name evidence="1" type="primary">asp3</name>
    <name evidence="1" type="ORF">HUN84_02655</name>
</gene>
<comment type="caution">
    <text evidence="1">The sequence shown here is derived from an EMBL/GenBank/DDBJ whole genome shotgun (WGS) entry which is preliminary data.</text>
</comment>
<evidence type="ECO:0000313" key="2">
    <source>
        <dbReference type="Proteomes" id="UP000610527"/>
    </source>
</evidence>
<name>A0ABX2LPL0_9STAP</name>
<dbReference type="InterPro" id="IPR022259">
    <property type="entry name" value="Acessory_Sec_prot_Asp3"/>
</dbReference>
<dbReference type="Pfam" id="PF15432">
    <property type="entry name" value="Sec-ASP3"/>
    <property type="match status" value="1"/>
</dbReference>
<dbReference type="GeneID" id="74185493"/>
<proteinExistence type="predicted"/>
<accession>A0ABX2LPL0</accession>
<dbReference type="NCBIfam" id="TIGR03711">
    <property type="entry name" value="acc_sec_asp3"/>
    <property type="match status" value="1"/>
</dbReference>
<evidence type="ECO:0000313" key="1">
    <source>
        <dbReference type="EMBL" id="NUI81663.1"/>
    </source>
</evidence>
<keyword evidence="2" id="KW-1185">Reference proteome</keyword>